<evidence type="ECO:0000256" key="9">
    <source>
        <dbReference type="SAM" id="MobiDB-lite"/>
    </source>
</evidence>
<keyword evidence="12" id="KW-1185">Reference proteome</keyword>
<dbReference type="OrthoDB" id="409792at2759"/>
<feature type="transmembrane region" description="Helical" evidence="10">
    <location>
        <begin position="218"/>
        <end position="239"/>
    </location>
</feature>
<keyword evidence="4 10" id="KW-0812">Transmembrane</keyword>
<comment type="subcellular location">
    <subcellularLocation>
        <location evidence="2">Cell membrane</location>
        <topology evidence="2">Multi-pass membrane protein</topology>
    </subcellularLocation>
</comment>
<evidence type="ECO:0000256" key="7">
    <source>
        <dbReference type="ARBA" id="ARBA00035120"/>
    </source>
</evidence>
<evidence type="ECO:0000256" key="1">
    <source>
        <dbReference type="ARBA" id="ARBA00002598"/>
    </source>
</evidence>
<protein>
    <submittedName>
        <fullName evidence="11">CrcB family protein</fullName>
    </submittedName>
</protein>
<evidence type="ECO:0000256" key="2">
    <source>
        <dbReference type="ARBA" id="ARBA00004651"/>
    </source>
</evidence>
<comment type="catalytic activity">
    <reaction evidence="8">
        <text>fluoride(in) = fluoride(out)</text>
        <dbReference type="Rhea" id="RHEA:76159"/>
        <dbReference type="ChEBI" id="CHEBI:17051"/>
    </reaction>
    <physiologicalReaction direction="left-to-right" evidence="8">
        <dbReference type="Rhea" id="RHEA:76160"/>
    </physiologicalReaction>
</comment>
<dbReference type="EMBL" id="BPQB01000001">
    <property type="protein sequence ID" value="GJE84187.1"/>
    <property type="molecule type" value="Genomic_DNA"/>
</dbReference>
<feature type="transmembrane region" description="Helical" evidence="10">
    <location>
        <begin position="137"/>
        <end position="157"/>
    </location>
</feature>
<organism evidence="11 12">
    <name type="scientific">Phanerochaete sordida</name>
    <dbReference type="NCBI Taxonomy" id="48140"/>
    <lineage>
        <taxon>Eukaryota</taxon>
        <taxon>Fungi</taxon>
        <taxon>Dikarya</taxon>
        <taxon>Basidiomycota</taxon>
        <taxon>Agaricomycotina</taxon>
        <taxon>Agaricomycetes</taxon>
        <taxon>Polyporales</taxon>
        <taxon>Phanerochaetaceae</taxon>
        <taxon>Phanerochaete</taxon>
    </lineage>
</organism>
<feature type="transmembrane region" description="Helical" evidence="10">
    <location>
        <begin position="273"/>
        <end position="298"/>
    </location>
</feature>
<keyword evidence="3" id="KW-1003">Cell membrane</keyword>
<evidence type="ECO:0000256" key="4">
    <source>
        <dbReference type="ARBA" id="ARBA00022692"/>
    </source>
</evidence>
<accession>A0A9P3FW51</accession>
<evidence type="ECO:0000313" key="11">
    <source>
        <dbReference type="EMBL" id="GJE84187.1"/>
    </source>
</evidence>
<feature type="transmembrane region" description="Helical" evidence="10">
    <location>
        <begin position="106"/>
        <end position="125"/>
    </location>
</feature>
<gene>
    <name evidence="11" type="ORF">PsYK624_002630</name>
</gene>
<evidence type="ECO:0000256" key="6">
    <source>
        <dbReference type="ARBA" id="ARBA00023136"/>
    </source>
</evidence>
<evidence type="ECO:0000256" key="10">
    <source>
        <dbReference type="SAM" id="Phobius"/>
    </source>
</evidence>
<name>A0A9P3FW51_9APHY</name>
<evidence type="ECO:0000256" key="8">
    <source>
        <dbReference type="ARBA" id="ARBA00035585"/>
    </source>
</evidence>
<feature type="transmembrane region" description="Helical" evidence="10">
    <location>
        <begin position="185"/>
        <end position="206"/>
    </location>
</feature>
<dbReference type="GO" id="GO:1903425">
    <property type="term" value="F:fluoride transmembrane transporter activity"/>
    <property type="evidence" value="ECO:0007669"/>
    <property type="project" value="TreeGrafter"/>
</dbReference>
<dbReference type="GO" id="GO:0005886">
    <property type="term" value="C:plasma membrane"/>
    <property type="evidence" value="ECO:0007669"/>
    <property type="project" value="UniProtKB-SubCell"/>
</dbReference>
<feature type="transmembrane region" description="Helical" evidence="10">
    <location>
        <begin position="342"/>
        <end position="361"/>
    </location>
</feature>
<dbReference type="Pfam" id="PF02537">
    <property type="entry name" value="CRCB"/>
    <property type="match status" value="2"/>
</dbReference>
<proteinExistence type="inferred from homology"/>
<reference evidence="11 12" key="1">
    <citation type="submission" date="2021-08" db="EMBL/GenBank/DDBJ databases">
        <title>Draft Genome Sequence of Phanerochaete sordida strain YK-624.</title>
        <authorList>
            <person name="Mori T."/>
            <person name="Dohra H."/>
            <person name="Suzuki T."/>
            <person name="Kawagishi H."/>
            <person name="Hirai H."/>
        </authorList>
    </citation>
    <scope>NUCLEOTIDE SEQUENCE [LARGE SCALE GENOMIC DNA]</scope>
    <source>
        <strain evidence="11 12">YK-624</strain>
    </source>
</reference>
<sequence>MAAEDDPSATQPGSIKEKATPEAGSAASDDPRSPLESEFERRASMQDARSLVSEDMPPGEEDKLPPAKVYHPFSPHVIALLMPASIFGALARVGLLALTTYDGREIFPLAWVQAAGCLVMGFAIGMREPIGQFYGPLYTAITTGFCGSLTTFSSWQLDVFTSWLNPTHSHRDWFRDVIDGLGKTIFTIAIALSAVTFGSHLASVFGRYIPRFPPPPRWLRYTFTIGSVLIYAGAYPAYFRASPSFRHQATAAILFSFPGTLCRYILSIKVNPLVKLFPLGTFTANAVGTALIGTFHVLQSTRTPPSPNGCDVLQGLIDGYCGCLTTVSTFATEVAALSAGRAWFYVVLSWVTCQCLLLVILGSSYWGGDVSQTVTCVFSST</sequence>
<evidence type="ECO:0000256" key="5">
    <source>
        <dbReference type="ARBA" id="ARBA00022989"/>
    </source>
</evidence>
<dbReference type="PANTHER" id="PTHR28259">
    <property type="entry name" value="FLUORIDE EXPORT PROTEIN 1-RELATED"/>
    <property type="match status" value="1"/>
</dbReference>
<comment type="caution">
    <text evidence="11">The sequence shown here is derived from an EMBL/GenBank/DDBJ whole genome shotgun (WGS) entry which is preliminary data.</text>
</comment>
<dbReference type="Proteomes" id="UP000703269">
    <property type="component" value="Unassembled WGS sequence"/>
</dbReference>
<comment type="similarity">
    <text evidence="7">Belongs to the fluoride channel Fluc/FEX (TC 1.A.43) family.</text>
</comment>
<comment type="function">
    <text evidence="1">Fluoride channel required for the rapid expulsion of cytoplasmic fluoride.</text>
</comment>
<feature type="transmembrane region" description="Helical" evidence="10">
    <location>
        <begin position="245"/>
        <end position="266"/>
    </location>
</feature>
<dbReference type="PANTHER" id="PTHR28259:SF1">
    <property type="entry name" value="FLUORIDE EXPORT PROTEIN 1-RELATED"/>
    <property type="match status" value="1"/>
</dbReference>
<evidence type="ECO:0000313" key="12">
    <source>
        <dbReference type="Proteomes" id="UP000703269"/>
    </source>
</evidence>
<feature type="compositionally biased region" description="Basic and acidic residues" evidence="9">
    <location>
        <begin position="29"/>
        <end position="44"/>
    </location>
</feature>
<dbReference type="InterPro" id="IPR003691">
    <property type="entry name" value="FluC"/>
</dbReference>
<keyword evidence="5 10" id="KW-1133">Transmembrane helix</keyword>
<dbReference type="AlphaFoldDB" id="A0A9P3FW51"/>
<evidence type="ECO:0000256" key="3">
    <source>
        <dbReference type="ARBA" id="ARBA00022475"/>
    </source>
</evidence>
<feature type="transmembrane region" description="Helical" evidence="10">
    <location>
        <begin position="77"/>
        <end position="100"/>
    </location>
</feature>
<keyword evidence="6 10" id="KW-0472">Membrane</keyword>
<feature type="region of interest" description="Disordered" evidence="9">
    <location>
        <begin position="1"/>
        <end position="66"/>
    </location>
</feature>